<reference evidence="1" key="1">
    <citation type="journal article" date="2012" name="Nature">
        <title>The oyster genome reveals stress adaptation and complexity of shell formation.</title>
        <authorList>
            <person name="Zhang G."/>
            <person name="Fang X."/>
            <person name="Guo X."/>
            <person name="Li L."/>
            <person name="Luo R."/>
            <person name="Xu F."/>
            <person name="Yang P."/>
            <person name="Zhang L."/>
            <person name="Wang X."/>
            <person name="Qi H."/>
            <person name="Xiong Z."/>
            <person name="Que H."/>
            <person name="Xie Y."/>
            <person name="Holland P.W."/>
            <person name="Paps J."/>
            <person name="Zhu Y."/>
            <person name="Wu F."/>
            <person name="Chen Y."/>
            <person name="Wang J."/>
            <person name="Peng C."/>
            <person name="Meng J."/>
            <person name="Yang L."/>
            <person name="Liu J."/>
            <person name="Wen B."/>
            <person name="Zhang N."/>
            <person name="Huang Z."/>
            <person name="Zhu Q."/>
            <person name="Feng Y."/>
            <person name="Mount A."/>
            <person name="Hedgecock D."/>
            <person name="Xu Z."/>
            <person name="Liu Y."/>
            <person name="Domazet-Loso T."/>
            <person name="Du Y."/>
            <person name="Sun X."/>
            <person name="Zhang S."/>
            <person name="Liu B."/>
            <person name="Cheng P."/>
            <person name="Jiang X."/>
            <person name="Li J."/>
            <person name="Fan D."/>
            <person name="Wang W."/>
            <person name="Fu W."/>
            <person name="Wang T."/>
            <person name="Wang B."/>
            <person name="Zhang J."/>
            <person name="Peng Z."/>
            <person name="Li Y."/>
            <person name="Li N."/>
            <person name="Wang J."/>
            <person name="Chen M."/>
            <person name="He Y."/>
            <person name="Tan F."/>
            <person name="Song X."/>
            <person name="Zheng Q."/>
            <person name="Huang R."/>
            <person name="Yang H."/>
            <person name="Du X."/>
            <person name="Chen L."/>
            <person name="Yang M."/>
            <person name="Gaffney P.M."/>
            <person name="Wang S."/>
            <person name="Luo L."/>
            <person name="She Z."/>
            <person name="Ming Y."/>
            <person name="Huang W."/>
            <person name="Zhang S."/>
            <person name="Huang B."/>
            <person name="Zhang Y."/>
            <person name="Qu T."/>
            <person name="Ni P."/>
            <person name="Miao G."/>
            <person name="Wang J."/>
            <person name="Wang Q."/>
            <person name="Steinberg C.E."/>
            <person name="Wang H."/>
            <person name="Li N."/>
            <person name="Qian L."/>
            <person name="Zhang G."/>
            <person name="Li Y."/>
            <person name="Yang H."/>
            <person name="Liu X."/>
            <person name="Wang J."/>
            <person name="Yin Y."/>
            <person name="Wang J."/>
        </authorList>
    </citation>
    <scope>NUCLEOTIDE SEQUENCE [LARGE SCALE GENOMIC DNA]</scope>
    <source>
        <strain evidence="1">05x7-T-G4-1.051#20</strain>
    </source>
</reference>
<evidence type="ECO:0000313" key="1">
    <source>
        <dbReference type="EMBL" id="EKC26946.1"/>
    </source>
</evidence>
<dbReference type="AlphaFoldDB" id="K1QZP1"/>
<sequence length="226" mass="26877">MAEASATPHWRSWRNLQVIWLIDEVYNTFWEATKFNTKRLLDLGDELDDEKYERLHKKEIHHILDTLNRPDKCCELVRLKEKGIVLHQESFNNIFETLALGFEESSDIMAEIMEELIKNKGNTKYKDHDSKNWIQTVLRKKTLIPWDPLVFYVCANKYECAVSIQANDTDEYRFYPETVSNKPIIKFARVESSQYVCLMRDQEEFVNFLSNDDFVYFSSNFSNKFS</sequence>
<dbReference type="InParanoid" id="K1QZP1"/>
<dbReference type="EMBL" id="JH816673">
    <property type="protein sequence ID" value="EKC26946.1"/>
    <property type="molecule type" value="Genomic_DNA"/>
</dbReference>
<dbReference type="HOGENOM" id="CLU_1225834_0_0_1"/>
<gene>
    <name evidence="1" type="ORF">CGI_10019865</name>
</gene>
<proteinExistence type="predicted"/>
<organism evidence="1">
    <name type="scientific">Magallana gigas</name>
    <name type="common">Pacific oyster</name>
    <name type="synonym">Crassostrea gigas</name>
    <dbReference type="NCBI Taxonomy" id="29159"/>
    <lineage>
        <taxon>Eukaryota</taxon>
        <taxon>Metazoa</taxon>
        <taxon>Spiralia</taxon>
        <taxon>Lophotrochozoa</taxon>
        <taxon>Mollusca</taxon>
        <taxon>Bivalvia</taxon>
        <taxon>Autobranchia</taxon>
        <taxon>Pteriomorphia</taxon>
        <taxon>Ostreida</taxon>
        <taxon>Ostreoidea</taxon>
        <taxon>Ostreidae</taxon>
        <taxon>Magallana</taxon>
    </lineage>
</organism>
<name>K1QZP1_MAGGI</name>
<protein>
    <submittedName>
        <fullName evidence="1">Uncharacterized protein</fullName>
    </submittedName>
</protein>
<accession>K1QZP1</accession>